<dbReference type="InterPro" id="IPR000718">
    <property type="entry name" value="Peptidase_M13"/>
</dbReference>
<sequence>KAKCFIDQYNQFQVPELNELLLKTVFMNGVTTLGENMADNGGLHHAFIAYKKYIKNNGNEKRLPGFEQFSLEQLFFIAFATNWCESSTKESLLQEVISDPHSPHRFRVQGSIANSPDFAKAFNCPINSKMNPKK</sequence>
<evidence type="ECO:0000256" key="1">
    <source>
        <dbReference type="ARBA" id="ARBA00007357"/>
    </source>
</evidence>
<dbReference type="GO" id="GO:0004222">
    <property type="term" value="F:metalloendopeptidase activity"/>
    <property type="evidence" value="ECO:0007669"/>
    <property type="project" value="InterPro"/>
</dbReference>
<dbReference type="AlphaFoldDB" id="A0A1B6D728"/>
<dbReference type="SUPFAM" id="SSF55486">
    <property type="entry name" value="Metalloproteases ('zincins'), catalytic domain"/>
    <property type="match status" value="1"/>
</dbReference>
<evidence type="ECO:0000313" key="3">
    <source>
        <dbReference type="EMBL" id="JAS21489.1"/>
    </source>
</evidence>
<dbReference type="Gene3D" id="3.40.390.10">
    <property type="entry name" value="Collagenase (Catalytic Domain)"/>
    <property type="match status" value="1"/>
</dbReference>
<dbReference type="Pfam" id="PF01431">
    <property type="entry name" value="Peptidase_M13"/>
    <property type="match status" value="1"/>
</dbReference>
<accession>A0A1B6D728</accession>
<dbReference type="InterPro" id="IPR024079">
    <property type="entry name" value="MetalloPept_cat_dom_sf"/>
</dbReference>
<feature type="non-terminal residue" evidence="3">
    <location>
        <position position="1"/>
    </location>
</feature>
<name>A0A1B6D728_9HEMI</name>
<dbReference type="GO" id="GO:0005886">
    <property type="term" value="C:plasma membrane"/>
    <property type="evidence" value="ECO:0007669"/>
    <property type="project" value="TreeGrafter"/>
</dbReference>
<evidence type="ECO:0000259" key="2">
    <source>
        <dbReference type="Pfam" id="PF01431"/>
    </source>
</evidence>
<comment type="similarity">
    <text evidence="1">Belongs to the peptidase M13 family.</text>
</comment>
<dbReference type="PANTHER" id="PTHR11733">
    <property type="entry name" value="ZINC METALLOPROTEASE FAMILY M13 NEPRILYSIN-RELATED"/>
    <property type="match status" value="1"/>
</dbReference>
<feature type="domain" description="Peptidase M13 C-terminal" evidence="2">
    <location>
        <begin position="1"/>
        <end position="134"/>
    </location>
</feature>
<dbReference type="PROSITE" id="PS51885">
    <property type="entry name" value="NEPRILYSIN"/>
    <property type="match status" value="1"/>
</dbReference>
<dbReference type="InterPro" id="IPR018497">
    <property type="entry name" value="Peptidase_M13_C"/>
</dbReference>
<organism evidence="3">
    <name type="scientific">Clastoptera arizonana</name>
    <name type="common">Arizona spittle bug</name>
    <dbReference type="NCBI Taxonomy" id="38151"/>
    <lineage>
        <taxon>Eukaryota</taxon>
        <taxon>Metazoa</taxon>
        <taxon>Ecdysozoa</taxon>
        <taxon>Arthropoda</taxon>
        <taxon>Hexapoda</taxon>
        <taxon>Insecta</taxon>
        <taxon>Pterygota</taxon>
        <taxon>Neoptera</taxon>
        <taxon>Paraneoptera</taxon>
        <taxon>Hemiptera</taxon>
        <taxon>Auchenorrhyncha</taxon>
        <taxon>Cercopoidea</taxon>
        <taxon>Clastopteridae</taxon>
        <taxon>Clastoptera</taxon>
    </lineage>
</organism>
<dbReference type="GO" id="GO:0016485">
    <property type="term" value="P:protein processing"/>
    <property type="evidence" value="ECO:0007669"/>
    <property type="project" value="TreeGrafter"/>
</dbReference>
<protein>
    <recommendedName>
        <fullName evidence="2">Peptidase M13 C-terminal domain-containing protein</fullName>
    </recommendedName>
</protein>
<dbReference type="EMBL" id="GEDC01015809">
    <property type="protein sequence ID" value="JAS21489.1"/>
    <property type="molecule type" value="Transcribed_RNA"/>
</dbReference>
<gene>
    <name evidence="3" type="ORF">g.23725</name>
</gene>
<reference evidence="3" key="1">
    <citation type="submission" date="2015-12" db="EMBL/GenBank/DDBJ databases">
        <title>De novo transcriptome assembly of four potential Pierce s Disease insect vectors from Arizona vineyards.</title>
        <authorList>
            <person name="Tassone E.E."/>
        </authorList>
    </citation>
    <scope>NUCLEOTIDE SEQUENCE</scope>
</reference>
<dbReference type="PANTHER" id="PTHR11733:SF167">
    <property type="entry name" value="FI17812P1-RELATED"/>
    <property type="match status" value="1"/>
</dbReference>
<proteinExistence type="inferred from homology"/>